<keyword evidence="4" id="KW-1185">Reference proteome</keyword>
<evidence type="ECO:0000313" key="4">
    <source>
        <dbReference type="Proteomes" id="UP001056384"/>
    </source>
</evidence>
<proteinExistence type="inferred from homology"/>
<keyword evidence="1" id="KW-0560">Oxidoreductase</keyword>
<dbReference type="InterPro" id="IPR044053">
    <property type="entry name" value="AsaB-like"/>
</dbReference>
<protein>
    <submittedName>
        <fullName evidence="3">Hydroxylase/desaturase AsaB</fullName>
    </submittedName>
</protein>
<organism evidence="3 4">
    <name type="scientific">Septoria linicola</name>
    <dbReference type="NCBI Taxonomy" id="215465"/>
    <lineage>
        <taxon>Eukaryota</taxon>
        <taxon>Fungi</taxon>
        <taxon>Dikarya</taxon>
        <taxon>Ascomycota</taxon>
        <taxon>Pezizomycotina</taxon>
        <taxon>Dothideomycetes</taxon>
        <taxon>Dothideomycetidae</taxon>
        <taxon>Mycosphaerellales</taxon>
        <taxon>Mycosphaerellaceae</taxon>
        <taxon>Septoria</taxon>
    </lineage>
</organism>
<dbReference type="GO" id="GO:0016491">
    <property type="term" value="F:oxidoreductase activity"/>
    <property type="evidence" value="ECO:0007669"/>
    <property type="project" value="UniProtKB-KW"/>
</dbReference>
<dbReference type="PANTHER" id="PTHR34598:SF3">
    <property type="entry name" value="OXIDOREDUCTASE AN1597"/>
    <property type="match status" value="1"/>
</dbReference>
<reference evidence="3" key="1">
    <citation type="submission" date="2022-06" db="EMBL/GenBank/DDBJ databases">
        <title>Complete genome sequences of two strains of the flax pathogen Septoria linicola.</title>
        <authorList>
            <person name="Lapalu N."/>
            <person name="Simon A."/>
            <person name="Demenou B."/>
            <person name="Paumier D."/>
            <person name="Guillot M.-P."/>
            <person name="Gout L."/>
            <person name="Valade R."/>
        </authorList>
    </citation>
    <scope>NUCLEOTIDE SEQUENCE</scope>
    <source>
        <strain evidence="3">SE15195</strain>
    </source>
</reference>
<evidence type="ECO:0000313" key="3">
    <source>
        <dbReference type="EMBL" id="USW59777.1"/>
    </source>
</evidence>
<evidence type="ECO:0000256" key="2">
    <source>
        <dbReference type="ARBA" id="ARBA00023604"/>
    </source>
</evidence>
<dbReference type="AlphaFoldDB" id="A0A9Q9ERC8"/>
<comment type="similarity">
    <text evidence="2">Belongs to the asaB hydroxylase/desaturase family.</text>
</comment>
<sequence length="338" mass="38320">MGDTQVPTDVYGIFRFLDPDLSVPASERPMFVGPTPKRVVEERIKLIDFRNSHDIEKGAKGLDVQSFTFVNHKFSLHANQILEGTNAEDIYAQEVIDFMLKLTGASRAVVHNITFRRKTAESQDQTLDPKQYAVQRRGGERLRQVGSQPRNGILVNRKGDYTDEPIRHAHCDITLDSARGALRYCRKIVKEAAMPVLELEDARSEGAAVKIPRYAAYSVWRPLKTVKRDPIAVLDYRSIDKTEMVVTDFRVPSEVAESGEHVSSGWLHTPPKKPEALEWYWVPEQKPDEVCIIKFSDSACEDDPNIAASCFHCSPVVLGTQCEQPRESVEARIYCFWE</sequence>
<gene>
    <name evidence="3" type="ORF">Slin15195_G130960</name>
</gene>
<dbReference type="Proteomes" id="UP001056384">
    <property type="component" value="Chromosome 16"/>
</dbReference>
<name>A0A9Q9ERC8_9PEZI</name>
<dbReference type="PANTHER" id="PTHR34598">
    <property type="entry name" value="BLL6449 PROTEIN"/>
    <property type="match status" value="1"/>
</dbReference>
<evidence type="ECO:0000256" key="1">
    <source>
        <dbReference type="ARBA" id="ARBA00023002"/>
    </source>
</evidence>
<dbReference type="NCBIfam" id="NF041278">
    <property type="entry name" value="CmcJ_NvfI_EfuI"/>
    <property type="match status" value="1"/>
</dbReference>
<dbReference type="EMBL" id="CP099433">
    <property type="protein sequence ID" value="USW59777.1"/>
    <property type="molecule type" value="Genomic_DNA"/>
</dbReference>
<accession>A0A9Q9ERC8</accession>